<comment type="similarity">
    <text evidence="1">Belongs to the AHA1 family.</text>
</comment>
<dbReference type="RefSeq" id="WP_343798161.1">
    <property type="nucleotide sequence ID" value="NZ_BAAADJ010000017.1"/>
</dbReference>
<organism evidence="3 4">
    <name type="scientific">Bacillus carboniphilus</name>
    <dbReference type="NCBI Taxonomy" id="86663"/>
    <lineage>
        <taxon>Bacteria</taxon>
        <taxon>Bacillati</taxon>
        <taxon>Bacillota</taxon>
        <taxon>Bacilli</taxon>
        <taxon>Bacillales</taxon>
        <taxon>Bacillaceae</taxon>
        <taxon>Bacillus</taxon>
    </lineage>
</organism>
<dbReference type="CDD" id="cd07814">
    <property type="entry name" value="SRPBCC_CalC_Aha1-like"/>
    <property type="match status" value="1"/>
</dbReference>
<feature type="domain" description="Activator of Hsp90 ATPase homologue 1/2-like C-terminal" evidence="2">
    <location>
        <begin position="15"/>
        <end position="145"/>
    </location>
</feature>
<sequence>MKLEILKHQIDVQADKQLVWQAWTSKDQITKWFANEAFIEATEGGLYEVGFTYLGDGPTNKDCKILSIQPPSRIVFQWKIPVKKKFHLDENLSTIVAVSLEEKDNQTIIKLFHSGWGEGENWLQAKEWQMQAWEKSLSSLKSYIETGEGFLLWQA</sequence>
<accession>A0ABP3FXW6</accession>
<proteinExistence type="inferred from homology"/>
<evidence type="ECO:0000313" key="3">
    <source>
        <dbReference type="EMBL" id="GAA0327101.1"/>
    </source>
</evidence>
<dbReference type="InterPro" id="IPR013538">
    <property type="entry name" value="ASHA1/2-like_C"/>
</dbReference>
<dbReference type="Gene3D" id="3.30.530.20">
    <property type="match status" value="1"/>
</dbReference>
<evidence type="ECO:0000313" key="4">
    <source>
        <dbReference type="Proteomes" id="UP001500782"/>
    </source>
</evidence>
<evidence type="ECO:0000259" key="2">
    <source>
        <dbReference type="Pfam" id="PF08327"/>
    </source>
</evidence>
<dbReference type="SUPFAM" id="SSF55961">
    <property type="entry name" value="Bet v1-like"/>
    <property type="match status" value="1"/>
</dbReference>
<evidence type="ECO:0000256" key="1">
    <source>
        <dbReference type="ARBA" id="ARBA00006817"/>
    </source>
</evidence>
<dbReference type="Pfam" id="PF08327">
    <property type="entry name" value="AHSA1"/>
    <property type="match status" value="1"/>
</dbReference>
<protein>
    <recommendedName>
        <fullName evidence="2">Activator of Hsp90 ATPase homologue 1/2-like C-terminal domain-containing protein</fullName>
    </recommendedName>
</protein>
<dbReference type="Proteomes" id="UP001500782">
    <property type="component" value="Unassembled WGS sequence"/>
</dbReference>
<comment type="caution">
    <text evidence="3">The sequence shown here is derived from an EMBL/GenBank/DDBJ whole genome shotgun (WGS) entry which is preliminary data.</text>
</comment>
<gene>
    <name evidence="3" type="ORF">GCM10008967_17040</name>
</gene>
<dbReference type="EMBL" id="BAAADJ010000017">
    <property type="protein sequence ID" value="GAA0327101.1"/>
    <property type="molecule type" value="Genomic_DNA"/>
</dbReference>
<name>A0ABP3FXW6_9BACI</name>
<reference evidence="4" key="1">
    <citation type="journal article" date="2019" name="Int. J. Syst. Evol. Microbiol.">
        <title>The Global Catalogue of Microorganisms (GCM) 10K type strain sequencing project: providing services to taxonomists for standard genome sequencing and annotation.</title>
        <authorList>
            <consortium name="The Broad Institute Genomics Platform"/>
            <consortium name="The Broad Institute Genome Sequencing Center for Infectious Disease"/>
            <person name="Wu L."/>
            <person name="Ma J."/>
        </authorList>
    </citation>
    <scope>NUCLEOTIDE SEQUENCE [LARGE SCALE GENOMIC DNA]</scope>
    <source>
        <strain evidence="4">JCM 9731</strain>
    </source>
</reference>
<keyword evidence="4" id="KW-1185">Reference proteome</keyword>
<dbReference type="InterPro" id="IPR023393">
    <property type="entry name" value="START-like_dom_sf"/>
</dbReference>